<keyword evidence="4" id="KW-0175">Coiled coil</keyword>
<keyword evidence="3" id="KW-0012">Acyltransferase</keyword>
<evidence type="ECO:0000256" key="4">
    <source>
        <dbReference type="SAM" id="Coils"/>
    </source>
</evidence>
<feature type="domain" description="N-acetyltransferase" evidence="5">
    <location>
        <begin position="8"/>
        <end position="169"/>
    </location>
</feature>
<evidence type="ECO:0000259" key="5">
    <source>
        <dbReference type="PROSITE" id="PS51186"/>
    </source>
</evidence>
<dbReference type="GO" id="GO:0008080">
    <property type="term" value="F:N-acetyltransferase activity"/>
    <property type="evidence" value="ECO:0007669"/>
    <property type="project" value="UniProtKB-ARBA"/>
</dbReference>
<protein>
    <submittedName>
        <fullName evidence="6">Acetyltransferase</fullName>
    </submittedName>
</protein>
<name>A0A9W8HHI3_9FUNG</name>
<evidence type="ECO:0000313" key="6">
    <source>
        <dbReference type="EMBL" id="KAJ2785136.1"/>
    </source>
</evidence>
<comment type="caution">
    <text evidence="6">The sequence shown here is derived from an EMBL/GenBank/DDBJ whole genome shotgun (WGS) entry which is preliminary data.</text>
</comment>
<dbReference type="FunFam" id="3.40.630.30:FF:000064">
    <property type="entry name" value="GNAT family acetyltransferase"/>
    <property type="match status" value="1"/>
</dbReference>
<dbReference type="InterPro" id="IPR000182">
    <property type="entry name" value="GNAT_dom"/>
</dbReference>
<accession>A0A9W8HHI3</accession>
<dbReference type="PANTHER" id="PTHR10545:SF29">
    <property type="entry name" value="GH14572P-RELATED"/>
    <property type="match status" value="1"/>
</dbReference>
<proteinExistence type="inferred from homology"/>
<keyword evidence="2" id="KW-0808">Transferase</keyword>
<dbReference type="InterPro" id="IPR016181">
    <property type="entry name" value="Acyl_CoA_acyltransferase"/>
</dbReference>
<dbReference type="OrthoDB" id="7305308at2759"/>
<dbReference type="AlphaFoldDB" id="A0A9W8HHI3"/>
<dbReference type="EMBL" id="JANBUL010000015">
    <property type="protein sequence ID" value="KAJ2785136.1"/>
    <property type="molecule type" value="Genomic_DNA"/>
</dbReference>
<dbReference type="PANTHER" id="PTHR10545">
    <property type="entry name" value="DIAMINE N-ACETYLTRANSFERASE"/>
    <property type="match status" value="1"/>
</dbReference>
<keyword evidence="7" id="KW-1185">Reference proteome</keyword>
<dbReference type="Gene3D" id="3.40.630.30">
    <property type="match status" value="1"/>
</dbReference>
<dbReference type="Proteomes" id="UP001140217">
    <property type="component" value="Unassembled WGS sequence"/>
</dbReference>
<sequence>MGDAPPRIRIAPAEERDVGLVLQLIRELAAYERAADQVEATEELLRRNLFGPRPYAEAAIAYVDRGAGEQPAGLALFFHNFSTWTGRPGLYLEDLFVRPEFRGLGVGRMLLVQLARIARDRECGRMEWVVLDWNEPSIRFYLGLGAQQMKDWIIHRVSGPTLDRLAALE</sequence>
<feature type="coiled-coil region" evidence="4">
    <location>
        <begin position="21"/>
        <end position="48"/>
    </location>
</feature>
<comment type="similarity">
    <text evidence="1">Belongs to the acetyltransferase family.</text>
</comment>
<organism evidence="6 7">
    <name type="scientific">Coemansia javaensis</name>
    <dbReference type="NCBI Taxonomy" id="2761396"/>
    <lineage>
        <taxon>Eukaryota</taxon>
        <taxon>Fungi</taxon>
        <taxon>Fungi incertae sedis</taxon>
        <taxon>Zoopagomycota</taxon>
        <taxon>Kickxellomycotina</taxon>
        <taxon>Kickxellomycetes</taxon>
        <taxon>Kickxellales</taxon>
        <taxon>Kickxellaceae</taxon>
        <taxon>Coemansia</taxon>
    </lineage>
</organism>
<reference evidence="6" key="1">
    <citation type="submission" date="2022-07" db="EMBL/GenBank/DDBJ databases">
        <title>Phylogenomic reconstructions and comparative analyses of Kickxellomycotina fungi.</title>
        <authorList>
            <person name="Reynolds N.K."/>
            <person name="Stajich J.E."/>
            <person name="Barry K."/>
            <person name="Grigoriev I.V."/>
            <person name="Crous P."/>
            <person name="Smith M.E."/>
        </authorList>
    </citation>
    <scope>NUCLEOTIDE SEQUENCE</scope>
    <source>
        <strain evidence="6">NBRC 105414</strain>
    </source>
</reference>
<evidence type="ECO:0000256" key="1">
    <source>
        <dbReference type="ARBA" id="ARBA00008694"/>
    </source>
</evidence>
<dbReference type="Pfam" id="PF00583">
    <property type="entry name" value="Acetyltransf_1"/>
    <property type="match status" value="1"/>
</dbReference>
<dbReference type="SUPFAM" id="SSF55729">
    <property type="entry name" value="Acyl-CoA N-acyltransferases (Nat)"/>
    <property type="match status" value="1"/>
</dbReference>
<evidence type="ECO:0000256" key="3">
    <source>
        <dbReference type="ARBA" id="ARBA00023315"/>
    </source>
</evidence>
<dbReference type="PROSITE" id="PS51186">
    <property type="entry name" value="GNAT"/>
    <property type="match status" value="1"/>
</dbReference>
<dbReference type="CDD" id="cd04301">
    <property type="entry name" value="NAT_SF"/>
    <property type="match status" value="1"/>
</dbReference>
<gene>
    <name evidence="6" type="primary">ats1</name>
    <name evidence="6" type="ORF">H4R18_000724</name>
</gene>
<dbReference type="InterPro" id="IPR051016">
    <property type="entry name" value="Diverse_Substrate_AcTransf"/>
</dbReference>
<evidence type="ECO:0000313" key="7">
    <source>
        <dbReference type="Proteomes" id="UP001140217"/>
    </source>
</evidence>
<evidence type="ECO:0000256" key="2">
    <source>
        <dbReference type="ARBA" id="ARBA00022679"/>
    </source>
</evidence>